<dbReference type="InterPro" id="IPR025419">
    <property type="entry name" value="DUF4142"/>
</dbReference>
<evidence type="ECO:0000256" key="1">
    <source>
        <dbReference type="SAM" id="SignalP"/>
    </source>
</evidence>
<dbReference type="Gene3D" id="1.20.1260.10">
    <property type="match status" value="1"/>
</dbReference>
<dbReference type="EMBL" id="BSFN01000004">
    <property type="protein sequence ID" value="GLK88984.1"/>
    <property type="molecule type" value="Genomic_DNA"/>
</dbReference>
<dbReference type="RefSeq" id="WP_271195183.1">
    <property type="nucleotide sequence ID" value="NZ_BSFN01000004.1"/>
</dbReference>
<accession>A0A9W6K7P5</accession>
<feature type="signal peptide" evidence="1">
    <location>
        <begin position="1"/>
        <end position="23"/>
    </location>
</feature>
<name>A0A9W6K7P5_9PSED</name>
<comment type="caution">
    <text evidence="3">The sequence shown here is derived from an EMBL/GenBank/DDBJ whole genome shotgun (WGS) entry which is preliminary data.</text>
</comment>
<feature type="domain" description="DUF4142" evidence="2">
    <location>
        <begin position="28"/>
        <end position="161"/>
    </location>
</feature>
<reference evidence="3" key="1">
    <citation type="journal article" date="2014" name="Int. J. Syst. Evol. Microbiol.">
        <title>Complete genome sequence of Corynebacterium casei LMG S-19264T (=DSM 44701T), isolated from a smear-ripened cheese.</title>
        <authorList>
            <consortium name="US DOE Joint Genome Institute (JGI-PGF)"/>
            <person name="Walter F."/>
            <person name="Albersmeier A."/>
            <person name="Kalinowski J."/>
            <person name="Ruckert C."/>
        </authorList>
    </citation>
    <scope>NUCLEOTIDE SEQUENCE</scope>
    <source>
        <strain evidence="3">VKM B-2935</strain>
    </source>
</reference>
<dbReference type="PANTHER" id="PTHR38593:SF1">
    <property type="entry name" value="BLR2558 PROTEIN"/>
    <property type="match status" value="1"/>
</dbReference>
<evidence type="ECO:0000259" key="2">
    <source>
        <dbReference type="Pfam" id="PF13628"/>
    </source>
</evidence>
<keyword evidence="4" id="KW-1185">Reference proteome</keyword>
<proteinExistence type="predicted"/>
<sequence length="167" mass="18133">MNTSPLKHLGLACVLTFSALASAVAATSNAFVEDAAQGGINEVESAKLALEKSSSTDVREFATHMQADHSKANAELMGLAKKLDLEVPDEASLVAKAKTLLLEIRDESFDKAYANNQVMAHEKTVELFKKEAESSDKPELKAFAQKTLPTLEHHLEMAKQLKAKHTD</sequence>
<reference evidence="3" key="2">
    <citation type="submission" date="2023-01" db="EMBL/GenBank/DDBJ databases">
        <authorList>
            <person name="Sun Q."/>
            <person name="Evtushenko L."/>
        </authorList>
    </citation>
    <scope>NUCLEOTIDE SEQUENCE</scope>
    <source>
        <strain evidence="3">VKM B-2935</strain>
    </source>
</reference>
<dbReference type="Pfam" id="PF13628">
    <property type="entry name" value="DUF4142"/>
    <property type="match status" value="1"/>
</dbReference>
<organism evidence="3 4">
    <name type="scientific">Pseudomonas turukhanskensis</name>
    <dbReference type="NCBI Taxonomy" id="1806536"/>
    <lineage>
        <taxon>Bacteria</taxon>
        <taxon>Pseudomonadati</taxon>
        <taxon>Pseudomonadota</taxon>
        <taxon>Gammaproteobacteria</taxon>
        <taxon>Pseudomonadales</taxon>
        <taxon>Pseudomonadaceae</taxon>
        <taxon>Pseudomonas</taxon>
    </lineage>
</organism>
<keyword evidence="1" id="KW-0732">Signal</keyword>
<dbReference type="AlphaFoldDB" id="A0A9W6K7P5"/>
<gene>
    <name evidence="3" type="ORF">GCM10017655_20460</name>
</gene>
<feature type="chain" id="PRO_5040992724" evidence="1">
    <location>
        <begin position="24"/>
        <end position="167"/>
    </location>
</feature>
<evidence type="ECO:0000313" key="4">
    <source>
        <dbReference type="Proteomes" id="UP001143328"/>
    </source>
</evidence>
<evidence type="ECO:0000313" key="3">
    <source>
        <dbReference type="EMBL" id="GLK88984.1"/>
    </source>
</evidence>
<dbReference type="Proteomes" id="UP001143328">
    <property type="component" value="Unassembled WGS sequence"/>
</dbReference>
<dbReference type="PANTHER" id="PTHR38593">
    <property type="entry name" value="BLR2558 PROTEIN"/>
    <property type="match status" value="1"/>
</dbReference>
<protein>
    <submittedName>
        <fullName evidence="3">Membrane protein</fullName>
    </submittedName>
</protein>
<dbReference type="InterPro" id="IPR012347">
    <property type="entry name" value="Ferritin-like"/>
</dbReference>